<sequence length="368" mass="41268">MNHWCDTFVSATWQDRNQGVAYSVTPYCKTYWYVRNGQGQDLGSFYIPASQLRLNLEPYAPKRPVLVQARALEWTGTPFPKQKDCNMKLTSVFQAITLLAASAEASNPRASTPKRKALWKPEAGTKWEIILSEVFKLPKGGASKLDSTVPVYDLDLFENDKSTFSAMQKAGKRVIYYFSAGSWENWRDDKDDFPKKDLGKTMDGWPDEKWVNIRSPAVRAIMAKRIKVAADKGCDAIDPDNMDGYQNNNGLGLTEADTVSYVKFLSAEAAKYNMVMGMKNGGDVTEEVLPYVAFCINESCIEYSECDLYAPYIEAGKPVFNIEYPNGAPKVKSKDKKRICSTSGAAADSDGFSKIIKKMNLDKWTMYC</sequence>
<evidence type="ECO:0000256" key="2">
    <source>
        <dbReference type="ARBA" id="ARBA00012755"/>
    </source>
</evidence>
<dbReference type="InterPro" id="IPR013785">
    <property type="entry name" value="Aldolase_TIM"/>
</dbReference>
<gene>
    <name evidence="4" type="ORF">FIE12Z_1376</name>
</gene>
<dbReference type="InterPro" id="IPR017853">
    <property type="entry name" value="GH"/>
</dbReference>
<reference evidence="4 5" key="1">
    <citation type="journal article" date="2018" name="PLoS Pathog.">
        <title>Evolution of structural diversity of trichothecenes, a family of toxins produced by plant pathogenic and entomopathogenic fungi.</title>
        <authorList>
            <person name="Proctor R.H."/>
            <person name="McCormick S.P."/>
            <person name="Kim H.S."/>
            <person name="Cardoza R.E."/>
            <person name="Stanley A.M."/>
            <person name="Lindo L."/>
            <person name="Kelly A."/>
            <person name="Brown D.W."/>
            <person name="Lee T."/>
            <person name="Vaughan M.M."/>
            <person name="Alexander N.J."/>
            <person name="Busman M."/>
            <person name="Gutierrez S."/>
        </authorList>
    </citation>
    <scope>NUCLEOTIDE SEQUENCE [LARGE SCALE GENOMIC DNA]</scope>
    <source>
        <strain evidence="4 5">NRRL 13405</strain>
    </source>
</reference>
<dbReference type="AlphaFoldDB" id="A0A395N2R0"/>
<dbReference type="InterPro" id="IPR004352">
    <property type="entry name" value="GH114_TIM-barrel"/>
</dbReference>
<dbReference type="Pfam" id="PF03537">
    <property type="entry name" value="Glyco_hydro_114"/>
    <property type="match status" value="1"/>
</dbReference>
<dbReference type="GO" id="GO:0004557">
    <property type="term" value="F:alpha-galactosidase activity"/>
    <property type="evidence" value="ECO:0007669"/>
    <property type="project" value="UniProtKB-EC"/>
</dbReference>
<evidence type="ECO:0000259" key="3">
    <source>
        <dbReference type="Pfam" id="PF03537"/>
    </source>
</evidence>
<dbReference type="EC" id="3.2.1.22" evidence="2"/>
<comment type="catalytic activity">
    <reaction evidence="1">
        <text>Hydrolysis of terminal, non-reducing alpha-D-galactose residues in alpha-D-galactosides, including galactose oligosaccharides, galactomannans and galactolipids.</text>
        <dbReference type="EC" id="3.2.1.22"/>
    </reaction>
</comment>
<dbReference type="PANTHER" id="PTHR35273">
    <property type="entry name" value="ALPHA-1,4 POLYGALACTOSAMINIDASE, PUTATIVE (AFU_ORTHOLOGUE AFUA_3G07890)-RELATED"/>
    <property type="match status" value="1"/>
</dbReference>
<dbReference type="Proteomes" id="UP000265631">
    <property type="component" value="Unassembled WGS sequence"/>
</dbReference>
<keyword evidence="5" id="KW-1185">Reference proteome</keyword>
<accession>A0A395N2R0</accession>
<dbReference type="SUPFAM" id="SSF51445">
    <property type="entry name" value="(Trans)glycosidases"/>
    <property type="match status" value="1"/>
</dbReference>
<dbReference type="PANTHER" id="PTHR35273:SF2">
    <property type="entry name" value="ALPHA-GALACTOSIDASE"/>
    <property type="match status" value="1"/>
</dbReference>
<comment type="caution">
    <text evidence="4">The sequence shown here is derived from an EMBL/GenBank/DDBJ whole genome shotgun (WGS) entry which is preliminary data.</text>
</comment>
<evidence type="ECO:0000256" key="1">
    <source>
        <dbReference type="ARBA" id="ARBA00001255"/>
    </source>
</evidence>
<proteinExistence type="predicted"/>
<name>A0A395N2R0_9HYPO</name>
<protein>
    <recommendedName>
        <fullName evidence="2">alpha-galactosidase</fullName>
        <ecNumber evidence="2">3.2.1.22</ecNumber>
    </recommendedName>
</protein>
<evidence type="ECO:0000313" key="4">
    <source>
        <dbReference type="EMBL" id="RFN54250.1"/>
    </source>
</evidence>
<dbReference type="STRING" id="2594813.A0A395N2R0"/>
<evidence type="ECO:0000313" key="5">
    <source>
        <dbReference type="Proteomes" id="UP000265631"/>
    </source>
</evidence>
<dbReference type="Gene3D" id="3.20.20.70">
    <property type="entry name" value="Aldolase class I"/>
    <property type="match status" value="1"/>
</dbReference>
<feature type="domain" description="Glycoside-hydrolase family GH114 TIM-barrel" evidence="3">
    <location>
        <begin position="127"/>
        <end position="364"/>
    </location>
</feature>
<organism evidence="4 5">
    <name type="scientific">Fusarium flagelliforme</name>
    <dbReference type="NCBI Taxonomy" id="2675880"/>
    <lineage>
        <taxon>Eukaryota</taxon>
        <taxon>Fungi</taxon>
        <taxon>Dikarya</taxon>
        <taxon>Ascomycota</taxon>
        <taxon>Pezizomycotina</taxon>
        <taxon>Sordariomycetes</taxon>
        <taxon>Hypocreomycetidae</taxon>
        <taxon>Hypocreales</taxon>
        <taxon>Nectriaceae</taxon>
        <taxon>Fusarium</taxon>
        <taxon>Fusarium incarnatum-equiseti species complex</taxon>
    </lineage>
</organism>
<dbReference type="EMBL" id="PXXK01000028">
    <property type="protein sequence ID" value="RFN54250.1"/>
    <property type="molecule type" value="Genomic_DNA"/>
</dbReference>